<dbReference type="RefSeq" id="WP_377942242.1">
    <property type="nucleotide sequence ID" value="NZ_JBHUCX010000020.1"/>
</dbReference>
<dbReference type="Gene3D" id="3.40.50.11440">
    <property type="match status" value="1"/>
</dbReference>
<sequence>MSVIRQLVEAVPLPKMVEIGQRFPNPTVEDIDHTVNRAFAAEASSIAWPASGEIAVVVGSRGISQIDKVTKAVVSHLKSRGYQPFVIPGMGSHGGATSEGQKEVLESLGVTEDFVGAPIRASMEVVQLGQLSNGLPIYMDKLAHEADGIVVINRIKPHTAFRGTYESGIVKMIAIGLGKQKGAESCHKLGFGHMAEHIVQVAEVSLRTGAILAGVAIIENAYDRIADIQVLPANDILDREPALLTRAKSLMPRILLDAFDVLVVDEIGKNISGDGMDPNITGRYPTPFATGGPKVTRICVRRLTEHTHGNANGIGLADTTTKQVFEAIDFEKTYPNALTSTVIEPVKLPMVLENDKLAIQTAIKTSNLLREEDVKLVHLRTTLQLDVIRVSESLLPVLNNRADIEILSDPMEWDFDANGALNVTRSWCGSYGQNPSHGKG</sequence>
<dbReference type="Proteomes" id="UP001597079">
    <property type="component" value="Unassembled WGS sequence"/>
</dbReference>
<dbReference type="Pfam" id="PF09861">
    <property type="entry name" value="Lar_N"/>
    <property type="match status" value="1"/>
</dbReference>
<feature type="domain" description="LarA-like N-terminal" evidence="1">
    <location>
        <begin position="51"/>
        <end position="191"/>
    </location>
</feature>
<accession>A0ABW4JDE0</accession>
<keyword evidence="3" id="KW-1185">Reference proteome</keyword>
<evidence type="ECO:0000259" key="1">
    <source>
        <dbReference type="Pfam" id="PF09861"/>
    </source>
</evidence>
<comment type="caution">
    <text evidence="2">The sequence shown here is derived from an EMBL/GenBank/DDBJ whole genome shotgun (WGS) entry which is preliminary data.</text>
</comment>
<evidence type="ECO:0000313" key="2">
    <source>
        <dbReference type="EMBL" id="MFD1674371.1"/>
    </source>
</evidence>
<dbReference type="InterPro" id="IPR018657">
    <property type="entry name" value="LarA-like_N"/>
</dbReference>
<dbReference type="EMBL" id="JBHUCX010000020">
    <property type="protein sequence ID" value="MFD1674371.1"/>
    <property type="molecule type" value="Genomic_DNA"/>
</dbReference>
<organism evidence="2 3">
    <name type="scientific">Alicyclobacillus fodiniaquatilis</name>
    <dbReference type="NCBI Taxonomy" id="1661150"/>
    <lineage>
        <taxon>Bacteria</taxon>
        <taxon>Bacillati</taxon>
        <taxon>Bacillota</taxon>
        <taxon>Bacilli</taxon>
        <taxon>Bacillales</taxon>
        <taxon>Alicyclobacillaceae</taxon>
        <taxon>Alicyclobacillus</taxon>
    </lineage>
</organism>
<proteinExistence type="predicted"/>
<evidence type="ECO:0000313" key="3">
    <source>
        <dbReference type="Proteomes" id="UP001597079"/>
    </source>
</evidence>
<reference evidence="3" key="1">
    <citation type="journal article" date="2019" name="Int. J. Syst. Evol. Microbiol.">
        <title>The Global Catalogue of Microorganisms (GCM) 10K type strain sequencing project: providing services to taxonomists for standard genome sequencing and annotation.</title>
        <authorList>
            <consortium name="The Broad Institute Genomics Platform"/>
            <consortium name="The Broad Institute Genome Sequencing Center for Infectious Disease"/>
            <person name="Wu L."/>
            <person name="Ma J."/>
        </authorList>
    </citation>
    <scope>NUCLEOTIDE SEQUENCE [LARGE SCALE GENOMIC DNA]</scope>
    <source>
        <strain evidence="3">CGMCC 1.12286</strain>
    </source>
</reference>
<gene>
    <name evidence="2" type="ORF">ACFSB2_06585</name>
</gene>
<protein>
    <submittedName>
        <fullName evidence="2">Lactate racemase domain-containing protein</fullName>
    </submittedName>
</protein>
<name>A0ABW4JDE0_9BACL</name>